<dbReference type="InterPro" id="IPR000073">
    <property type="entry name" value="AB_hydrolase_1"/>
</dbReference>
<evidence type="ECO:0000259" key="1">
    <source>
        <dbReference type="Pfam" id="PF12697"/>
    </source>
</evidence>
<evidence type="ECO:0000313" key="3">
    <source>
        <dbReference type="Proteomes" id="UP001652564"/>
    </source>
</evidence>
<evidence type="ECO:0000313" key="2">
    <source>
        <dbReference type="EMBL" id="MCV2871911.1"/>
    </source>
</evidence>
<proteinExistence type="predicted"/>
<name>A0ABT2ZLA0_9RHOB</name>
<keyword evidence="3" id="KW-1185">Reference proteome</keyword>
<dbReference type="GO" id="GO:0016787">
    <property type="term" value="F:hydrolase activity"/>
    <property type="evidence" value="ECO:0007669"/>
    <property type="project" value="UniProtKB-KW"/>
</dbReference>
<dbReference type="PANTHER" id="PTHR43329">
    <property type="entry name" value="EPOXIDE HYDROLASE"/>
    <property type="match status" value="1"/>
</dbReference>
<dbReference type="EMBL" id="JAOWKZ010000002">
    <property type="protein sequence ID" value="MCV2871911.1"/>
    <property type="molecule type" value="Genomic_DNA"/>
</dbReference>
<dbReference type="SUPFAM" id="SSF53474">
    <property type="entry name" value="alpha/beta-Hydrolases"/>
    <property type="match status" value="1"/>
</dbReference>
<dbReference type="Proteomes" id="UP001652564">
    <property type="component" value="Unassembled WGS sequence"/>
</dbReference>
<dbReference type="Pfam" id="PF12697">
    <property type="entry name" value="Abhydrolase_6"/>
    <property type="match status" value="1"/>
</dbReference>
<dbReference type="RefSeq" id="WP_263739117.1">
    <property type="nucleotide sequence ID" value="NZ_JAOWKZ010000002.1"/>
</dbReference>
<dbReference type="InterPro" id="IPR029058">
    <property type="entry name" value="AB_hydrolase_fold"/>
</dbReference>
<dbReference type="Gene3D" id="3.40.50.1820">
    <property type="entry name" value="alpha/beta hydrolase"/>
    <property type="match status" value="1"/>
</dbReference>
<sequence length="281" mass="31459">MKSKFVELDGVRFNYGEGRPNGRRLVFLPGFPRYWSEYRPLLDKLEPHYHLFALSMRGQGLSQRSPPYTIASYITDTIAFLRDVIGGGALGIGHSAGAWFGLAAANDFPDLFSAFVSIDQPLNPEDHVIAHGTDTSAVGQMLAALRAARDVDELKKRLSCLLTSNGRSWAEEMDDREILERAHQLSKIDPETFAPWANGLENWIMVAELQRWPGQYRAPLLFLDGDPDAGSMLTAAAVHYNLSRYPWAQRVELKGHDHIMGLRSDPERSVAEIRSFFGSLV</sequence>
<feature type="domain" description="AB hydrolase-1" evidence="1">
    <location>
        <begin position="25"/>
        <end position="270"/>
    </location>
</feature>
<accession>A0ABT2ZLA0</accession>
<organism evidence="2 3">
    <name type="scientific">Albidovulum litorale</name>
    <dbReference type="NCBI Taxonomy" id="2984134"/>
    <lineage>
        <taxon>Bacteria</taxon>
        <taxon>Pseudomonadati</taxon>
        <taxon>Pseudomonadota</taxon>
        <taxon>Alphaproteobacteria</taxon>
        <taxon>Rhodobacterales</taxon>
        <taxon>Paracoccaceae</taxon>
        <taxon>Albidovulum</taxon>
    </lineage>
</organism>
<keyword evidence="2" id="KW-0378">Hydrolase</keyword>
<gene>
    <name evidence="2" type="ORF">OEZ71_06340</name>
</gene>
<reference evidence="2 3" key="1">
    <citation type="submission" date="2022-10" db="EMBL/GenBank/DDBJ databases">
        <title>Defluviimonas sp. nov., isolated from ocean surface sediments.</title>
        <authorList>
            <person name="He W."/>
            <person name="Wang L."/>
            <person name="Zhang D.-F."/>
        </authorList>
    </citation>
    <scope>NUCLEOTIDE SEQUENCE [LARGE SCALE GENOMIC DNA]</scope>
    <source>
        <strain evidence="2 3">WL0050</strain>
    </source>
</reference>
<comment type="caution">
    <text evidence="2">The sequence shown here is derived from an EMBL/GenBank/DDBJ whole genome shotgun (WGS) entry which is preliminary data.</text>
</comment>
<protein>
    <submittedName>
        <fullName evidence="2">Alpha/beta hydrolase</fullName>
    </submittedName>
</protein>